<keyword evidence="2" id="KW-1185">Reference proteome</keyword>
<gene>
    <name evidence="1" type="ORF">O6P43_018479</name>
</gene>
<evidence type="ECO:0000313" key="1">
    <source>
        <dbReference type="EMBL" id="KAJ7963367.1"/>
    </source>
</evidence>
<dbReference type="KEGG" id="qsa:O6P43_018479"/>
<dbReference type="Proteomes" id="UP001163823">
    <property type="component" value="Chromosome 7"/>
</dbReference>
<protein>
    <submittedName>
        <fullName evidence="1">Uncharacterized protein</fullName>
    </submittedName>
</protein>
<sequence length="88" mass="10395">MKKSLIHAKYETNDYTGYGFDLHEDFLSSWMKQETKGRKQISGFHQLIQKKLGRDIQKRRKKARNHGRVLWLQGGKLTRKPSLVLNLL</sequence>
<accession>A0AAD7LSI3</accession>
<comment type="caution">
    <text evidence="1">The sequence shown here is derived from an EMBL/GenBank/DDBJ whole genome shotgun (WGS) entry which is preliminary data.</text>
</comment>
<evidence type="ECO:0000313" key="2">
    <source>
        <dbReference type="Proteomes" id="UP001163823"/>
    </source>
</evidence>
<reference evidence="1" key="1">
    <citation type="journal article" date="2023" name="Science">
        <title>Elucidation of the pathway for biosynthesis of saponin adjuvants from the soapbark tree.</title>
        <authorList>
            <person name="Reed J."/>
            <person name="Orme A."/>
            <person name="El-Demerdash A."/>
            <person name="Owen C."/>
            <person name="Martin L.B.B."/>
            <person name="Misra R.C."/>
            <person name="Kikuchi S."/>
            <person name="Rejzek M."/>
            <person name="Martin A.C."/>
            <person name="Harkess A."/>
            <person name="Leebens-Mack J."/>
            <person name="Louveau T."/>
            <person name="Stephenson M.J."/>
            <person name="Osbourn A."/>
        </authorList>
    </citation>
    <scope>NUCLEOTIDE SEQUENCE</scope>
    <source>
        <strain evidence="1">S10</strain>
    </source>
</reference>
<dbReference type="AlphaFoldDB" id="A0AAD7LSI3"/>
<proteinExistence type="predicted"/>
<name>A0AAD7LSI3_QUISA</name>
<organism evidence="1 2">
    <name type="scientific">Quillaja saponaria</name>
    <name type="common">Soap bark tree</name>
    <dbReference type="NCBI Taxonomy" id="32244"/>
    <lineage>
        <taxon>Eukaryota</taxon>
        <taxon>Viridiplantae</taxon>
        <taxon>Streptophyta</taxon>
        <taxon>Embryophyta</taxon>
        <taxon>Tracheophyta</taxon>
        <taxon>Spermatophyta</taxon>
        <taxon>Magnoliopsida</taxon>
        <taxon>eudicotyledons</taxon>
        <taxon>Gunneridae</taxon>
        <taxon>Pentapetalae</taxon>
        <taxon>rosids</taxon>
        <taxon>fabids</taxon>
        <taxon>Fabales</taxon>
        <taxon>Quillajaceae</taxon>
        <taxon>Quillaja</taxon>
    </lineage>
</organism>
<dbReference type="EMBL" id="JARAOO010000007">
    <property type="protein sequence ID" value="KAJ7963367.1"/>
    <property type="molecule type" value="Genomic_DNA"/>
</dbReference>